<evidence type="ECO:0000256" key="5">
    <source>
        <dbReference type="ARBA" id="ARBA00023163"/>
    </source>
</evidence>
<dbReference type="HOGENOM" id="CLU_039613_9_0_0"/>
<dbReference type="InterPro" id="IPR036390">
    <property type="entry name" value="WH_DNA-bd_sf"/>
</dbReference>
<dbReference type="EMBL" id="CP000473">
    <property type="protein sequence ID" value="ABJ81220.1"/>
    <property type="molecule type" value="Genomic_DNA"/>
</dbReference>
<dbReference type="Pfam" id="PF00126">
    <property type="entry name" value="HTH_1"/>
    <property type="match status" value="1"/>
</dbReference>
<dbReference type="GO" id="GO:2000142">
    <property type="term" value="P:regulation of DNA-templated transcription initiation"/>
    <property type="evidence" value="ECO:0007669"/>
    <property type="project" value="TreeGrafter"/>
</dbReference>
<dbReference type="Pfam" id="PF03466">
    <property type="entry name" value="LysR_substrate"/>
    <property type="match status" value="1"/>
</dbReference>
<dbReference type="SUPFAM" id="SSF53850">
    <property type="entry name" value="Periplasmic binding protein-like II"/>
    <property type="match status" value="1"/>
</dbReference>
<dbReference type="InterPro" id="IPR036388">
    <property type="entry name" value="WH-like_DNA-bd_sf"/>
</dbReference>
<keyword evidence="2" id="KW-0805">Transcription regulation</keyword>
<dbReference type="NCBIfam" id="NF008284">
    <property type="entry name" value="PRK11062.1"/>
    <property type="match status" value="1"/>
</dbReference>
<comment type="similarity">
    <text evidence="1">Belongs to the LysR transcriptional regulatory family.</text>
</comment>
<feature type="domain" description="HTH lysR-type" evidence="6">
    <location>
        <begin position="4"/>
        <end position="61"/>
    </location>
</feature>
<dbReference type="FunCoup" id="Q02CJ6">
    <property type="interactions" value="7"/>
</dbReference>
<dbReference type="GO" id="GO:0003677">
    <property type="term" value="F:DNA binding"/>
    <property type="evidence" value="ECO:0007669"/>
    <property type="project" value="UniProtKB-KW"/>
</dbReference>
<dbReference type="PROSITE" id="PS50931">
    <property type="entry name" value="HTH_LYSR"/>
    <property type="match status" value="1"/>
</dbReference>
<accession>Q02CJ6</accession>
<evidence type="ECO:0000256" key="3">
    <source>
        <dbReference type="ARBA" id="ARBA00023125"/>
    </source>
</evidence>
<reference evidence="7" key="1">
    <citation type="submission" date="2006-10" db="EMBL/GenBank/DDBJ databases">
        <title>Complete sequence of Solibacter usitatus Ellin6076.</title>
        <authorList>
            <consortium name="US DOE Joint Genome Institute"/>
            <person name="Copeland A."/>
            <person name="Lucas S."/>
            <person name="Lapidus A."/>
            <person name="Barry K."/>
            <person name="Detter J.C."/>
            <person name="Glavina del Rio T."/>
            <person name="Hammon N."/>
            <person name="Israni S."/>
            <person name="Dalin E."/>
            <person name="Tice H."/>
            <person name="Pitluck S."/>
            <person name="Thompson L.S."/>
            <person name="Brettin T."/>
            <person name="Bruce D."/>
            <person name="Han C."/>
            <person name="Tapia R."/>
            <person name="Gilna P."/>
            <person name="Schmutz J."/>
            <person name="Larimer F."/>
            <person name="Land M."/>
            <person name="Hauser L."/>
            <person name="Kyrpides N."/>
            <person name="Mikhailova N."/>
            <person name="Janssen P.H."/>
            <person name="Kuske C.R."/>
            <person name="Richardson P."/>
        </authorList>
    </citation>
    <scope>NUCLEOTIDE SEQUENCE</scope>
    <source>
        <strain evidence="7">Ellin6076</strain>
    </source>
</reference>
<dbReference type="PANTHER" id="PTHR30293:SF2">
    <property type="entry name" value="TRANSCRIPTIONAL ACTIVATOR PROTEIN NHAR"/>
    <property type="match status" value="1"/>
</dbReference>
<dbReference type="Gene3D" id="3.40.190.290">
    <property type="match status" value="1"/>
</dbReference>
<dbReference type="STRING" id="234267.Acid_0207"/>
<organism evidence="7">
    <name type="scientific">Solibacter usitatus (strain Ellin6076)</name>
    <dbReference type="NCBI Taxonomy" id="234267"/>
    <lineage>
        <taxon>Bacteria</taxon>
        <taxon>Pseudomonadati</taxon>
        <taxon>Acidobacteriota</taxon>
        <taxon>Terriglobia</taxon>
        <taxon>Bryobacterales</taxon>
        <taxon>Solibacteraceae</taxon>
        <taxon>Candidatus Solibacter</taxon>
    </lineage>
</organism>
<dbReference type="FunFam" id="1.10.10.10:FF:000001">
    <property type="entry name" value="LysR family transcriptional regulator"/>
    <property type="match status" value="1"/>
</dbReference>
<dbReference type="eggNOG" id="COG0583">
    <property type="taxonomic scope" value="Bacteria"/>
</dbReference>
<dbReference type="CDD" id="cd08429">
    <property type="entry name" value="PBP2_NhaR"/>
    <property type="match status" value="1"/>
</dbReference>
<dbReference type="Gene3D" id="1.10.10.10">
    <property type="entry name" value="Winged helix-like DNA-binding domain superfamily/Winged helix DNA-binding domain"/>
    <property type="match status" value="1"/>
</dbReference>
<dbReference type="InParanoid" id="Q02CJ6"/>
<evidence type="ECO:0000256" key="1">
    <source>
        <dbReference type="ARBA" id="ARBA00009437"/>
    </source>
</evidence>
<name>Q02CJ6_SOLUE</name>
<gene>
    <name evidence="7" type="ordered locus">Acid_0207</name>
</gene>
<sequence>MEWLNYHHLLYFWVVAREGSIAAACKELHLAQPTISGQLRSLEESLGEELFDRVGRRLVLTETGQLVFQYAEEIFGLGRELSDVLKGRPRGRPLRLTVGISDLIPKLIAYRVLQPAFALKEKIQLVCYEDRPDQLLLDLSAHRLDLVLSHTPAGSSVPVRVFSHRLGSCGVTLFGSGPLVKRYRKGFPAQLDGAPFLLPMERSSSRRALEQWFAGQRIRPQIVGEFQDSALLGAFGQAGAGIFAAPSAIEREVRRVYRVSVIGRLDSVFEEFYAISAERKINHPAVAAITEAARTRLFST</sequence>
<keyword evidence="5" id="KW-0804">Transcription</keyword>
<dbReference type="InterPro" id="IPR000847">
    <property type="entry name" value="LysR_HTH_N"/>
</dbReference>
<evidence type="ECO:0000313" key="7">
    <source>
        <dbReference type="EMBL" id="ABJ81220.1"/>
    </source>
</evidence>
<dbReference type="PANTHER" id="PTHR30293">
    <property type="entry name" value="TRANSCRIPTIONAL REGULATORY PROTEIN NAC-RELATED"/>
    <property type="match status" value="1"/>
</dbReference>
<dbReference type="OrthoDB" id="119203at2"/>
<dbReference type="AlphaFoldDB" id="Q02CJ6"/>
<evidence type="ECO:0000259" key="6">
    <source>
        <dbReference type="PROSITE" id="PS50931"/>
    </source>
</evidence>
<keyword evidence="3" id="KW-0238">DNA-binding</keyword>
<evidence type="ECO:0000256" key="2">
    <source>
        <dbReference type="ARBA" id="ARBA00023015"/>
    </source>
</evidence>
<dbReference type="PRINTS" id="PR00039">
    <property type="entry name" value="HTHLYSR"/>
</dbReference>
<dbReference type="GO" id="GO:0003700">
    <property type="term" value="F:DNA-binding transcription factor activity"/>
    <property type="evidence" value="ECO:0007669"/>
    <property type="project" value="InterPro"/>
</dbReference>
<protein>
    <submittedName>
        <fullName evidence="7">Transcriptional regulator, LysR family</fullName>
    </submittedName>
</protein>
<dbReference type="KEGG" id="sus:Acid_0207"/>
<keyword evidence="4" id="KW-0010">Activator</keyword>
<evidence type="ECO:0000256" key="4">
    <source>
        <dbReference type="ARBA" id="ARBA00023159"/>
    </source>
</evidence>
<proteinExistence type="inferred from homology"/>
<dbReference type="SUPFAM" id="SSF46785">
    <property type="entry name" value="Winged helix' DNA-binding domain"/>
    <property type="match status" value="1"/>
</dbReference>
<dbReference type="InterPro" id="IPR005119">
    <property type="entry name" value="LysR_subst-bd"/>
</dbReference>